<dbReference type="EMBL" id="JBHUHZ010000001">
    <property type="protein sequence ID" value="MFD2162671.1"/>
    <property type="molecule type" value="Genomic_DNA"/>
</dbReference>
<accession>A0ABW4ZLE8</accession>
<proteinExistence type="predicted"/>
<evidence type="ECO:0000313" key="1">
    <source>
        <dbReference type="EMBL" id="MFD2162671.1"/>
    </source>
</evidence>
<sequence length="214" mass="25437">MPIYEDFLFYVWQFKVFDQRELKTTDGQLVELIYNGVLNKNAGPDFQDAKLRIGGTEWVGNIEIHINSSDWDRHHHQSDRAYNNVILHVVYQHDKEVLRNDGSAVPTLELKKFIYPNIENQYQVLMQNLNWIPCEKQIARIEDLHLESWLLRMLIERLEQRSQQFIEILNEYKGSWDDAFYISLARNFGFNTNALPFEMLARSLPQQILAKHKK</sequence>
<evidence type="ECO:0000313" key="2">
    <source>
        <dbReference type="Proteomes" id="UP001597387"/>
    </source>
</evidence>
<gene>
    <name evidence="1" type="ORF">ACFSJU_09735</name>
</gene>
<dbReference type="Proteomes" id="UP001597387">
    <property type="component" value="Unassembled WGS sequence"/>
</dbReference>
<reference evidence="2" key="1">
    <citation type="journal article" date="2019" name="Int. J. Syst. Evol. Microbiol.">
        <title>The Global Catalogue of Microorganisms (GCM) 10K type strain sequencing project: providing services to taxonomists for standard genome sequencing and annotation.</title>
        <authorList>
            <consortium name="The Broad Institute Genomics Platform"/>
            <consortium name="The Broad Institute Genome Sequencing Center for Infectious Disease"/>
            <person name="Wu L."/>
            <person name="Ma J."/>
        </authorList>
    </citation>
    <scope>NUCLEOTIDE SEQUENCE [LARGE SCALE GENOMIC DNA]</scope>
    <source>
        <strain evidence="2">KCTC 42217</strain>
    </source>
</reference>
<name>A0ABW4ZLE8_9SPHI</name>
<organism evidence="1 2">
    <name type="scientific">Paradesertivirga mongoliensis</name>
    <dbReference type="NCBI Taxonomy" id="2100740"/>
    <lineage>
        <taxon>Bacteria</taxon>
        <taxon>Pseudomonadati</taxon>
        <taxon>Bacteroidota</taxon>
        <taxon>Sphingobacteriia</taxon>
        <taxon>Sphingobacteriales</taxon>
        <taxon>Sphingobacteriaceae</taxon>
        <taxon>Paradesertivirga</taxon>
    </lineage>
</organism>
<dbReference type="InterPro" id="IPR021272">
    <property type="entry name" value="DUF2851"/>
</dbReference>
<dbReference type="Pfam" id="PF11013">
    <property type="entry name" value="DUF2851"/>
    <property type="match status" value="1"/>
</dbReference>
<dbReference type="RefSeq" id="WP_255903145.1">
    <property type="nucleotide sequence ID" value="NZ_JAFMZO010000003.1"/>
</dbReference>
<keyword evidence="2" id="KW-1185">Reference proteome</keyword>
<comment type="caution">
    <text evidence="1">The sequence shown here is derived from an EMBL/GenBank/DDBJ whole genome shotgun (WGS) entry which is preliminary data.</text>
</comment>
<protein>
    <submittedName>
        <fullName evidence="1">DUF2851 family protein</fullName>
    </submittedName>
</protein>